<feature type="region of interest" description="Disordered" evidence="1">
    <location>
        <begin position="509"/>
        <end position="536"/>
    </location>
</feature>
<evidence type="ECO:0000256" key="1">
    <source>
        <dbReference type="SAM" id="MobiDB-lite"/>
    </source>
</evidence>
<sequence length="631" mass="69394">MLVWVSFEACWFSEACRKTGGPAPALRSQVMRVPACTWVQVRLRLDESCVQLRGSRLGRRLSLHLECALRESGEGPFKAAWLVNQCGGMVPLGLPRHQCGQRKQSCAVVRILTAPPQERADPKPEKHTGRHSSVLAGGVLGVALTSREELEPHLAEVQVLALVRVGNTTGSDLPYLTGRAQAPLVSSLDGSAKHPTRLGVGAPSMLPPSTGAALISEETWACGWPAGLHRYYEAVALISRDYCWNFLRSPKLFLESNRSSKLLTPFPLSDSTDLLLGQEISISLVKKYFSEVERKCKNLFPENWVCCRSKGCVCAIPRRHTRHSLSKCAYITVAGDKGFAASKELWLSPGNSRPVAFFLNIYLHHFTFVDVCAMSEGMSRAFPPMGAYSPPLPLPSSPFTFAREKPISFICFPDTYSFVNNAQVSAAYKHQHSSFSTFAHLKPGRDVFRIPPAVLLEPSELVSLLRCAPRHSSQISNTAALCRNKFASSQNSPKRPLSSSITTLSLLTGSRPSVRSAPQPESRFHRDLKSQRQPATPAKWKEPFERCFSLRFLYTRKLSSGHLTAKVELKGEVPQPSKKLLQTSDPPVGHRCRAGLLCSAHSVRPVPPPGGGRMARPPSCLCSIHLLSRPP</sequence>
<evidence type="ECO:0000313" key="3">
    <source>
        <dbReference type="Proteomes" id="UP000551758"/>
    </source>
</evidence>
<proteinExistence type="predicted"/>
<evidence type="ECO:0000313" key="2">
    <source>
        <dbReference type="EMBL" id="KAF5919351.1"/>
    </source>
</evidence>
<feature type="non-terminal residue" evidence="2">
    <location>
        <position position="1"/>
    </location>
</feature>
<dbReference type="EMBL" id="JACDTQ010002363">
    <property type="protein sequence ID" value="KAF5919351.1"/>
    <property type="molecule type" value="Genomic_DNA"/>
</dbReference>
<dbReference type="Proteomes" id="UP000551758">
    <property type="component" value="Unassembled WGS sequence"/>
</dbReference>
<gene>
    <name evidence="2" type="ORF">HPG69_010751</name>
</gene>
<organism evidence="2 3">
    <name type="scientific">Diceros bicornis minor</name>
    <name type="common">South-central black rhinoceros</name>
    <dbReference type="NCBI Taxonomy" id="77932"/>
    <lineage>
        <taxon>Eukaryota</taxon>
        <taxon>Metazoa</taxon>
        <taxon>Chordata</taxon>
        <taxon>Craniata</taxon>
        <taxon>Vertebrata</taxon>
        <taxon>Euteleostomi</taxon>
        <taxon>Mammalia</taxon>
        <taxon>Eutheria</taxon>
        <taxon>Laurasiatheria</taxon>
        <taxon>Perissodactyla</taxon>
        <taxon>Rhinocerotidae</taxon>
        <taxon>Diceros</taxon>
    </lineage>
</organism>
<comment type="caution">
    <text evidence="2">The sequence shown here is derived from an EMBL/GenBank/DDBJ whole genome shotgun (WGS) entry which is preliminary data.</text>
</comment>
<reference evidence="2 3" key="1">
    <citation type="journal article" date="2020" name="Mol. Biol. Evol.">
        <title>Interspecific Gene Flow and the Evolution of Specialization in Black and White Rhinoceros.</title>
        <authorList>
            <person name="Moodley Y."/>
            <person name="Westbury M.V."/>
            <person name="Russo I.M."/>
            <person name="Gopalakrishnan S."/>
            <person name="Rakotoarivelo A."/>
            <person name="Olsen R.A."/>
            <person name="Prost S."/>
            <person name="Tunstall T."/>
            <person name="Ryder O.A."/>
            <person name="Dalen L."/>
            <person name="Bruford M.W."/>
        </authorList>
    </citation>
    <scope>NUCLEOTIDE SEQUENCE [LARGE SCALE GENOMIC DNA]</scope>
    <source>
        <strain evidence="2">SBR-YM</strain>
        <tissue evidence="2">Skin</tissue>
    </source>
</reference>
<name>A0A7J7EUJ0_DICBM</name>
<accession>A0A7J7EUJ0</accession>
<dbReference type="AlphaFoldDB" id="A0A7J7EUJ0"/>
<keyword evidence="3" id="KW-1185">Reference proteome</keyword>
<protein>
    <submittedName>
        <fullName evidence="2">Uncharacterized protein</fullName>
    </submittedName>
</protein>